<evidence type="ECO:0000313" key="2">
    <source>
        <dbReference type="EMBL" id="MBS9534044.1"/>
    </source>
</evidence>
<feature type="transmembrane region" description="Helical" evidence="1">
    <location>
        <begin position="41"/>
        <end position="63"/>
    </location>
</feature>
<evidence type="ECO:0000256" key="1">
    <source>
        <dbReference type="SAM" id="Phobius"/>
    </source>
</evidence>
<feature type="transmembrane region" description="Helical" evidence="1">
    <location>
        <begin position="100"/>
        <end position="119"/>
    </location>
</feature>
<proteinExistence type="predicted"/>
<organism evidence="2 3">
    <name type="scientific">Mycolicibacter acidiphilus</name>
    <dbReference type="NCBI Taxonomy" id="2835306"/>
    <lineage>
        <taxon>Bacteria</taxon>
        <taxon>Bacillati</taxon>
        <taxon>Actinomycetota</taxon>
        <taxon>Actinomycetes</taxon>
        <taxon>Mycobacteriales</taxon>
        <taxon>Mycobacteriaceae</taxon>
        <taxon>Mycolicibacter</taxon>
    </lineage>
</organism>
<feature type="transmembrane region" description="Helical" evidence="1">
    <location>
        <begin position="69"/>
        <end position="93"/>
    </location>
</feature>
<keyword evidence="3" id="KW-1185">Reference proteome</keyword>
<keyword evidence="1" id="KW-0812">Transmembrane</keyword>
<gene>
    <name evidence="2" type="ORF">KIH27_10655</name>
</gene>
<feature type="transmembrane region" description="Helical" evidence="1">
    <location>
        <begin position="157"/>
        <end position="178"/>
    </location>
</feature>
<protein>
    <submittedName>
        <fullName evidence="2">Uncharacterized protein</fullName>
    </submittedName>
</protein>
<name>A0ABS5RIM0_9MYCO</name>
<reference evidence="2 3" key="1">
    <citation type="submission" date="2021-05" db="EMBL/GenBank/DDBJ databases">
        <title>Mycobacterium acidophilum sp. nov., an extremely acid-tolerant member of the genus Mycobacterium.</title>
        <authorList>
            <person name="Xia J."/>
        </authorList>
    </citation>
    <scope>NUCLEOTIDE SEQUENCE [LARGE SCALE GENOMIC DNA]</scope>
    <source>
        <strain evidence="2 3">M1</strain>
    </source>
</reference>
<comment type="caution">
    <text evidence="2">The sequence shown here is derived from an EMBL/GenBank/DDBJ whole genome shotgun (WGS) entry which is preliminary data.</text>
</comment>
<accession>A0ABS5RIM0</accession>
<sequence length="181" mass="18809">MKTVRDQGQITSVEGGCGPDGFDDRPAALRLWDRRAAFKPFAVAGVAAVLIGGVLASAIAAPAPTRHGVWAVAFLVLVLGAGQLALGAGEVLLAARAPRTGLPAAVAFNVAGIAILLGVVTDHVLVFDAGSLLLLVTLALLLYDVRDSTRRGWWLRLYRLLIVVLIVSIPIGMGLTTVGKV</sequence>
<dbReference type="RefSeq" id="WP_214092922.1">
    <property type="nucleotide sequence ID" value="NZ_JAHCLR010000017.1"/>
</dbReference>
<keyword evidence="1" id="KW-0472">Membrane</keyword>
<keyword evidence="1" id="KW-1133">Transmembrane helix</keyword>
<evidence type="ECO:0000313" key="3">
    <source>
        <dbReference type="Proteomes" id="UP001519535"/>
    </source>
</evidence>
<dbReference type="Proteomes" id="UP001519535">
    <property type="component" value="Unassembled WGS sequence"/>
</dbReference>
<feature type="transmembrane region" description="Helical" evidence="1">
    <location>
        <begin position="125"/>
        <end position="145"/>
    </location>
</feature>
<dbReference type="EMBL" id="JAHCLR010000017">
    <property type="protein sequence ID" value="MBS9534044.1"/>
    <property type="molecule type" value="Genomic_DNA"/>
</dbReference>